<feature type="transmembrane region" description="Helical" evidence="1">
    <location>
        <begin position="53"/>
        <end position="72"/>
    </location>
</feature>
<keyword evidence="1" id="KW-0472">Membrane</keyword>
<evidence type="ECO:0000313" key="3">
    <source>
        <dbReference type="Proteomes" id="UP000294564"/>
    </source>
</evidence>
<dbReference type="EMBL" id="SLXM01000005">
    <property type="protein sequence ID" value="TCP24642.1"/>
    <property type="molecule type" value="Genomic_DNA"/>
</dbReference>
<name>A0A4R2NSA2_9FLAO</name>
<dbReference type="RefSeq" id="WP_132794701.1">
    <property type="nucleotide sequence ID" value="NZ_SLXM01000005.1"/>
</dbReference>
<proteinExistence type="predicted"/>
<dbReference type="OrthoDB" id="1442507at2"/>
<dbReference type="Proteomes" id="UP000294564">
    <property type="component" value="Unassembled WGS sequence"/>
</dbReference>
<protein>
    <submittedName>
        <fullName evidence="2">Uncharacterized protein</fullName>
    </submittedName>
</protein>
<gene>
    <name evidence="2" type="ORF">EV195_10573</name>
</gene>
<reference evidence="2 3" key="1">
    <citation type="submission" date="2019-03" db="EMBL/GenBank/DDBJ databases">
        <title>Genomic Encyclopedia of Type Strains, Phase IV (KMG-IV): sequencing the most valuable type-strain genomes for metagenomic binning, comparative biology and taxonomic classification.</title>
        <authorList>
            <person name="Goeker M."/>
        </authorList>
    </citation>
    <scope>NUCLEOTIDE SEQUENCE [LARGE SCALE GENOMIC DNA]</scope>
    <source>
        <strain evidence="2 3">DSM 14836</strain>
    </source>
</reference>
<organism evidence="2 3">
    <name type="scientific">Tenacibaculum skagerrakense</name>
    <dbReference type="NCBI Taxonomy" id="186571"/>
    <lineage>
        <taxon>Bacteria</taxon>
        <taxon>Pseudomonadati</taxon>
        <taxon>Bacteroidota</taxon>
        <taxon>Flavobacteriia</taxon>
        <taxon>Flavobacteriales</taxon>
        <taxon>Flavobacteriaceae</taxon>
        <taxon>Tenacibaculum</taxon>
    </lineage>
</organism>
<sequence>MGENKHIEELDAFAKKYIKEADQEVPSLNFTSSIMDVIAETQNKKVFKPNPLISIKGWILLFSLLTVCILYVSKGKSIFETWKLPEKYKYTPIFEFPDLFKNISVSNTMLTACFFFTLLIFIQMYLFKTRFDEKLNS</sequence>
<keyword evidence="3" id="KW-1185">Reference proteome</keyword>
<dbReference type="AlphaFoldDB" id="A0A4R2NSA2"/>
<feature type="transmembrane region" description="Helical" evidence="1">
    <location>
        <begin position="109"/>
        <end position="127"/>
    </location>
</feature>
<keyword evidence="1" id="KW-1133">Transmembrane helix</keyword>
<accession>A0A4R2NSA2</accession>
<evidence type="ECO:0000313" key="2">
    <source>
        <dbReference type="EMBL" id="TCP24642.1"/>
    </source>
</evidence>
<evidence type="ECO:0000256" key="1">
    <source>
        <dbReference type="SAM" id="Phobius"/>
    </source>
</evidence>
<keyword evidence="1" id="KW-0812">Transmembrane</keyword>
<comment type="caution">
    <text evidence="2">The sequence shown here is derived from an EMBL/GenBank/DDBJ whole genome shotgun (WGS) entry which is preliminary data.</text>
</comment>